<evidence type="ECO:0000256" key="9">
    <source>
        <dbReference type="ARBA" id="ARBA00022968"/>
    </source>
</evidence>
<dbReference type="PANTHER" id="PTHR23033:SF47">
    <property type="entry name" value="APPLE DOMAIN-CONTAINING PROTEIN-RELATED"/>
    <property type="match status" value="1"/>
</dbReference>
<dbReference type="AlphaFoldDB" id="A0AAE1C231"/>
<reference evidence="13" key="1">
    <citation type="submission" date="2023-07" db="EMBL/GenBank/DDBJ databases">
        <title>Black Yeasts Isolated from many extreme environments.</title>
        <authorList>
            <person name="Coleine C."/>
            <person name="Stajich J.E."/>
            <person name="Selbmann L."/>
        </authorList>
    </citation>
    <scope>NUCLEOTIDE SEQUENCE</scope>
    <source>
        <strain evidence="13">CCFEE 5485</strain>
    </source>
</reference>
<evidence type="ECO:0000313" key="14">
    <source>
        <dbReference type="Proteomes" id="UP001274830"/>
    </source>
</evidence>
<dbReference type="GO" id="GO:0016263">
    <property type="term" value="F:glycoprotein-N-acetylgalactosamine 3-beta-galactosyltransferase activity"/>
    <property type="evidence" value="ECO:0007669"/>
    <property type="project" value="UniProtKB-EC"/>
</dbReference>
<comment type="caution">
    <text evidence="13">The sequence shown here is derived from an EMBL/GenBank/DDBJ whole genome shotgun (WGS) entry which is preliminary data.</text>
</comment>
<evidence type="ECO:0000256" key="5">
    <source>
        <dbReference type="ARBA" id="ARBA00022676"/>
    </source>
</evidence>
<comment type="subcellular location">
    <subcellularLocation>
        <location evidence="1">Membrane</location>
        <topology evidence="1">Single-pass type II membrane protein</topology>
    </subcellularLocation>
</comment>
<dbReference type="GO" id="GO:0000166">
    <property type="term" value="F:nucleotide binding"/>
    <property type="evidence" value="ECO:0007669"/>
    <property type="project" value="UniProtKB-KW"/>
</dbReference>
<keyword evidence="6" id="KW-0808">Transferase</keyword>
<dbReference type="Pfam" id="PF02434">
    <property type="entry name" value="Fringe"/>
    <property type="match status" value="1"/>
</dbReference>
<evidence type="ECO:0000256" key="7">
    <source>
        <dbReference type="ARBA" id="ARBA00022692"/>
    </source>
</evidence>
<gene>
    <name evidence="13" type="ORF">LTR78_005100</name>
</gene>
<keyword evidence="8" id="KW-0547">Nucleotide-binding</keyword>
<keyword evidence="10" id="KW-1133">Transmembrane helix</keyword>
<dbReference type="InterPro" id="IPR026050">
    <property type="entry name" value="C1GALT1/C1GALT1_chp1"/>
</dbReference>
<keyword evidence="14" id="KW-1185">Reference proteome</keyword>
<feature type="domain" description="Fringe-like glycosyltransferase" evidence="12">
    <location>
        <begin position="168"/>
        <end position="306"/>
    </location>
</feature>
<proteinExistence type="inferred from homology"/>
<evidence type="ECO:0000256" key="3">
    <source>
        <dbReference type="ARBA" id="ARBA00006462"/>
    </source>
</evidence>
<evidence type="ECO:0000256" key="11">
    <source>
        <dbReference type="ARBA" id="ARBA00023136"/>
    </source>
</evidence>
<evidence type="ECO:0000256" key="1">
    <source>
        <dbReference type="ARBA" id="ARBA00004606"/>
    </source>
</evidence>
<name>A0AAE1C231_9PEZI</name>
<evidence type="ECO:0000259" key="12">
    <source>
        <dbReference type="Pfam" id="PF02434"/>
    </source>
</evidence>
<dbReference type="Gene3D" id="3.90.550.50">
    <property type="match status" value="1"/>
</dbReference>
<evidence type="ECO:0000313" key="13">
    <source>
        <dbReference type="EMBL" id="KAK3675166.1"/>
    </source>
</evidence>
<comment type="pathway">
    <text evidence="2">Protein modification; protein glycosylation.</text>
</comment>
<keyword evidence="9" id="KW-0735">Signal-anchor</keyword>
<keyword evidence="7" id="KW-0812">Transmembrane</keyword>
<keyword evidence="11" id="KW-0472">Membrane</keyword>
<organism evidence="13 14">
    <name type="scientific">Recurvomyces mirabilis</name>
    <dbReference type="NCBI Taxonomy" id="574656"/>
    <lineage>
        <taxon>Eukaryota</taxon>
        <taxon>Fungi</taxon>
        <taxon>Dikarya</taxon>
        <taxon>Ascomycota</taxon>
        <taxon>Pezizomycotina</taxon>
        <taxon>Dothideomycetes</taxon>
        <taxon>Dothideomycetidae</taxon>
        <taxon>Mycosphaerellales</taxon>
        <taxon>Teratosphaeriaceae</taxon>
        <taxon>Recurvomyces</taxon>
    </lineage>
</organism>
<keyword evidence="5" id="KW-0328">Glycosyltransferase</keyword>
<evidence type="ECO:0000256" key="4">
    <source>
        <dbReference type="ARBA" id="ARBA00012557"/>
    </source>
</evidence>
<sequence>MAAALVVLHLNSFPSIHQWRILSRPAGLQLKAPYEVDADAPPCQRLAGAEDVVVVMRTGATEIKAKLPIHFNTTFKCYPDTLIFSDYAEVFQGHEIHDVLSIVADDVMEANEDFQHYLRLKRLSREGLAQSELHGESLESGPVGKNDNPGWRLDKWKFLPMMVRTLELRPDQKWFIFIEPDTYLVWSNIVQWLQTKDWREDQYLGSEVQIGDDIFAHGGSAFVMSKSAIEKAVEAYQADPEEWHVRTSQHWAGDCILGTALTTVGVDLTWSWPLFQGGNPADMDWQENKAERRLWCSQALSYHHFEAHEVEAMWRFEQQHISDLIGGSATHRRKTVLHHNDMFMQYVVPNITREKSDWTNMSPDLVTNSASMSLDECRLICEDKPGCVQYSQSTFGCSTGQQVKMGRPFTGIGSGWIPARVDRWRRSFHSCRGITGWTTDWS</sequence>
<dbReference type="EC" id="2.4.1.122" evidence="4"/>
<dbReference type="PANTHER" id="PTHR23033">
    <property type="entry name" value="BETA1,3-GALACTOSYLTRANSFERASE"/>
    <property type="match status" value="1"/>
</dbReference>
<dbReference type="GO" id="GO:0016020">
    <property type="term" value="C:membrane"/>
    <property type="evidence" value="ECO:0007669"/>
    <property type="project" value="UniProtKB-SubCell"/>
</dbReference>
<evidence type="ECO:0000256" key="2">
    <source>
        <dbReference type="ARBA" id="ARBA00004922"/>
    </source>
</evidence>
<evidence type="ECO:0000256" key="10">
    <source>
        <dbReference type="ARBA" id="ARBA00022989"/>
    </source>
</evidence>
<accession>A0AAE1C231</accession>
<evidence type="ECO:0000256" key="8">
    <source>
        <dbReference type="ARBA" id="ARBA00022741"/>
    </source>
</evidence>
<dbReference type="EMBL" id="JAUTXT010000016">
    <property type="protein sequence ID" value="KAK3675166.1"/>
    <property type="molecule type" value="Genomic_DNA"/>
</dbReference>
<evidence type="ECO:0000256" key="6">
    <source>
        <dbReference type="ARBA" id="ARBA00022679"/>
    </source>
</evidence>
<protein>
    <recommendedName>
        <fullName evidence="4">N-acetylgalactosaminide beta-1,3-galactosyltransferase</fullName>
        <ecNumber evidence="4">2.4.1.122</ecNumber>
    </recommendedName>
</protein>
<dbReference type="Proteomes" id="UP001274830">
    <property type="component" value="Unassembled WGS sequence"/>
</dbReference>
<dbReference type="InterPro" id="IPR003378">
    <property type="entry name" value="Fringe-like_glycosylTrfase"/>
</dbReference>
<comment type="similarity">
    <text evidence="3">Belongs to the glycosyltransferase 31 family. Beta3-Gal-T subfamily.</text>
</comment>